<keyword evidence="2" id="KW-0732">Signal</keyword>
<reference evidence="4 5" key="1">
    <citation type="submission" date="2025-04" db="UniProtKB">
        <authorList>
            <consortium name="RefSeq"/>
        </authorList>
    </citation>
    <scope>IDENTIFICATION</scope>
    <source>
        <tissue evidence="4 5">Silk gland</tissue>
    </source>
</reference>
<keyword evidence="1" id="KW-0812">Transmembrane</keyword>
<dbReference type="RefSeq" id="XP_028039705.1">
    <property type="nucleotide sequence ID" value="XM_028183904.1"/>
</dbReference>
<protein>
    <submittedName>
        <fullName evidence="4 5">Uncharacterized protein LOC114250151</fullName>
    </submittedName>
</protein>
<dbReference type="PANTHER" id="PTHR36694:SF11">
    <property type="entry name" value="LP21121P-RELATED"/>
    <property type="match status" value="1"/>
</dbReference>
<name>A0A6J2KHN1_BOMMA</name>
<dbReference type="GeneID" id="114250151"/>
<keyword evidence="1" id="KW-1133">Transmembrane helix</keyword>
<dbReference type="KEGG" id="bman:114250151"/>
<dbReference type="Proteomes" id="UP000504629">
    <property type="component" value="Unplaced"/>
</dbReference>
<evidence type="ECO:0000256" key="1">
    <source>
        <dbReference type="SAM" id="Phobius"/>
    </source>
</evidence>
<organism evidence="3 4">
    <name type="scientific">Bombyx mandarina</name>
    <name type="common">Wild silk moth</name>
    <name type="synonym">Wild silkworm</name>
    <dbReference type="NCBI Taxonomy" id="7092"/>
    <lineage>
        <taxon>Eukaryota</taxon>
        <taxon>Metazoa</taxon>
        <taxon>Ecdysozoa</taxon>
        <taxon>Arthropoda</taxon>
        <taxon>Hexapoda</taxon>
        <taxon>Insecta</taxon>
        <taxon>Pterygota</taxon>
        <taxon>Neoptera</taxon>
        <taxon>Endopterygota</taxon>
        <taxon>Lepidoptera</taxon>
        <taxon>Glossata</taxon>
        <taxon>Ditrysia</taxon>
        <taxon>Bombycoidea</taxon>
        <taxon>Bombycidae</taxon>
        <taxon>Bombycinae</taxon>
        <taxon>Bombyx</taxon>
    </lineage>
</organism>
<feature type="transmembrane region" description="Helical" evidence="1">
    <location>
        <begin position="97"/>
        <end position="124"/>
    </location>
</feature>
<keyword evidence="3" id="KW-1185">Reference proteome</keyword>
<evidence type="ECO:0000313" key="5">
    <source>
        <dbReference type="RefSeq" id="XP_028039705.1"/>
    </source>
</evidence>
<sequence length="172" mass="18712">MSPPHVTSFCCCWGLETGSKLIGSLQLLLSLALVIVCSVCAEDARALMGTIEDAEDHVYSTWYKVTVAGVAASLIHLVLAVILMFSIFKRNITGLKVWVYTMIVLFVCALLFIILTMVLCGFSGSGSEIFVAFLEAVLAFGVIAYCVLAVYSYSLLLQSSQEMSNPNKVDFM</sequence>
<keyword evidence="1" id="KW-0472">Membrane</keyword>
<proteinExistence type="predicted"/>
<evidence type="ECO:0000256" key="2">
    <source>
        <dbReference type="SAM" id="SignalP"/>
    </source>
</evidence>
<evidence type="ECO:0000313" key="3">
    <source>
        <dbReference type="Proteomes" id="UP000504629"/>
    </source>
</evidence>
<dbReference type="RefSeq" id="XP_028039704.1">
    <property type="nucleotide sequence ID" value="XM_028183903.1"/>
</dbReference>
<feature type="chain" id="PRO_5044640844" evidence="2">
    <location>
        <begin position="42"/>
        <end position="172"/>
    </location>
</feature>
<dbReference type="AlphaFoldDB" id="A0A6J2KHN1"/>
<evidence type="ECO:0000313" key="4">
    <source>
        <dbReference type="RefSeq" id="XP_028039704.1"/>
    </source>
</evidence>
<gene>
    <name evidence="4 5" type="primary">LOC114250151</name>
</gene>
<feature type="signal peptide" evidence="2">
    <location>
        <begin position="1"/>
        <end position="41"/>
    </location>
</feature>
<dbReference type="OrthoDB" id="7461084at2759"/>
<feature type="transmembrane region" description="Helical" evidence="1">
    <location>
        <begin position="61"/>
        <end position="85"/>
    </location>
</feature>
<dbReference type="PANTHER" id="PTHR36694">
    <property type="entry name" value="PASIFLORA 1, ISOFORM A-RELATED"/>
    <property type="match status" value="1"/>
</dbReference>
<feature type="transmembrane region" description="Helical" evidence="1">
    <location>
        <begin position="130"/>
        <end position="153"/>
    </location>
</feature>
<accession>A0A6J2KHN1</accession>